<accession>A0A316U5H7</accession>
<keyword evidence="17" id="KW-1185">Reference proteome</keyword>
<evidence type="ECO:0000256" key="13">
    <source>
        <dbReference type="SAM" id="MobiDB-lite"/>
    </source>
</evidence>
<dbReference type="SUPFAM" id="SSF56219">
    <property type="entry name" value="DNase I-like"/>
    <property type="match status" value="1"/>
</dbReference>
<name>A0A316U5H7_9BASI</name>
<dbReference type="InterPro" id="IPR005135">
    <property type="entry name" value="Endo/exonuclease/phosphatase"/>
</dbReference>
<dbReference type="AlphaFoldDB" id="A0A316U5H7"/>
<dbReference type="PANTHER" id="PTHR16320">
    <property type="entry name" value="SPHINGOMYELINASE FAMILY MEMBER"/>
    <property type="match status" value="1"/>
</dbReference>
<dbReference type="Gene3D" id="3.60.10.10">
    <property type="entry name" value="Endonuclease/exonuclease/phosphatase"/>
    <property type="match status" value="1"/>
</dbReference>
<evidence type="ECO:0000256" key="5">
    <source>
        <dbReference type="ARBA" id="ARBA00022692"/>
    </source>
</evidence>
<dbReference type="GO" id="GO:0046872">
    <property type="term" value="F:metal ion binding"/>
    <property type="evidence" value="ECO:0007669"/>
    <property type="project" value="UniProtKB-KW"/>
</dbReference>
<feature type="domain" description="Endonuclease/exonuclease/phosphatase" evidence="15">
    <location>
        <begin position="19"/>
        <end position="293"/>
    </location>
</feature>
<dbReference type="RefSeq" id="XP_025347254.1">
    <property type="nucleotide sequence ID" value="XM_025494375.1"/>
</dbReference>
<comment type="subcellular location">
    <subcellularLocation>
        <location evidence="1">Membrane</location>
        <topology evidence="1">Multi-pass membrane protein</topology>
    </subcellularLocation>
</comment>
<feature type="transmembrane region" description="Helical" evidence="14">
    <location>
        <begin position="12"/>
        <end position="29"/>
    </location>
</feature>
<reference evidence="16 17" key="1">
    <citation type="journal article" date="2018" name="Mol. Biol. Evol.">
        <title>Broad Genomic Sampling Reveals a Smut Pathogenic Ancestry of the Fungal Clade Ustilaginomycotina.</title>
        <authorList>
            <person name="Kijpornyongpan T."/>
            <person name="Mondo S.J."/>
            <person name="Barry K."/>
            <person name="Sandor L."/>
            <person name="Lee J."/>
            <person name="Lipzen A."/>
            <person name="Pangilinan J."/>
            <person name="LaButti K."/>
            <person name="Hainaut M."/>
            <person name="Henrissat B."/>
            <person name="Grigoriev I.V."/>
            <person name="Spatafora J.W."/>
            <person name="Aime M.C."/>
        </authorList>
    </citation>
    <scope>NUCLEOTIDE SEQUENCE [LARGE SCALE GENOMIC DNA]</scope>
    <source>
        <strain evidence="16 17">MCA 4718</strain>
    </source>
</reference>
<dbReference type="InterPro" id="IPR038772">
    <property type="entry name" value="Sph/SMPD2-like"/>
</dbReference>
<proteinExistence type="inferred from homology"/>
<comment type="pathway">
    <text evidence="3">Sphingolipid metabolism.</text>
</comment>
<feature type="compositionally biased region" description="Polar residues" evidence="13">
    <location>
        <begin position="459"/>
        <end position="470"/>
    </location>
</feature>
<keyword evidence="11" id="KW-0443">Lipid metabolism</keyword>
<evidence type="ECO:0000256" key="6">
    <source>
        <dbReference type="ARBA" id="ARBA00022723"/>
    </source>
</evidence>
<keyword evidence="8" id="KW-0460">Magnesium</keyword>
<gene>
    <name evidence="16" type="ORF">BCV69DRAFT_299841</name>
</gene>
<dbReference type="EMBL" id="KZ819329">
    <property type="protein sequence ID" value="PWN20094.1"/>
    <property type="molecule type" value="Genomic_DNA"/>
</dbReference>
<dbReference type="STRING" id="1684307.A0A316U5H7"/>
<comment type="pathway">
    <text evidence="2">Lipid metabolism; sphingolipid metabolism.</text>
</comment>
<keyword evidence="12 14" id="KW-0472">Membrane</keyword>
<evidence type="ECO:0000256" key="7">
    <source>
        <dbReference type="ARBA" id="ARBA00022801"/>
    </source>
</evidence>
<evidence type="ECO:0000256" key="9">
    <source>
        <dbReference type="ARBA" id="ARBA00022919"/>
    </source>
</evidence>
<dbReference type="GO" id="GO:0006665">
    <property type="term" value="P:sphingolipid metabolic process"/>
    <property type="evidence" value="ECO:0007669"/>
    <property type="project" value="UniProtKB-KW"/>
</dbReference>
<feature type="region of interest" description="Disordered" evidence="13">
    <location>
        <begin position="459"/>
        <end position="500"/>
    </location>
</feature>
<dbReference type="OrthoDB" id="387657at2759"/>
<evidence type="ECO:0000256" key="1">
    <source>
        <dbReference type="ARBA" id="ARBA00004141"/>
    </source>
</evidence>
<feature type="transmembrane region" description="Helical" evidence="14">
    <location>
        <begin position="410"/>
        <end position="436"/>
    </location>
</feature>
<dbReference type="GO" id="GO:0016020">
    <property type="term" value="C:membrane"/>
    <property type="evidence" value="ECO:0007669"/>
    <property type="project" value="UniProtKB-SubCell"/>
</dbReference>
<keyword evidence="7" id="KW-0378">Hydrolase</keyword>
<evidence type="ECO:0000256" key="12">
    <source>
        <dbReference type="ARBA" id="ARBA00023136"/>
    </source>
</evidence>
<evidence type="ECO:0000256" key="8">
    <source>
        <dbReference type="ARBA" id="ARBA00022842"/>
    </source>
</evidence>
<dbReference type="Pfam" id="PF03372">
    <property type="entry name" value="Exo_endo_phos"/>
    <property type="match status" value="1"/>
</dbReference>
<evidence type="ECO:0000256" key="10">
    <source>
        <dbReference type="ARBA" id="ARBA00022989"/>
    </source>
</evidence>
<dbReference type="GeneID" id="37016109"/>
<evidence type="ECO:0000313" key="17">
    <source>
        <dbReference type="Proteomes" id="UP000245942"/>
    </source>
</evidence>
<evidence type="ECO:0000256" key="3">
    <source>
        <dbReference type="ARBA" id="ARBA00004991"/>
    </source>
</evidence>
<evidence type="ECO:0000313" key="16">
    <source>
        <dbReference type="EMBL" id="PWN20094.1"/>
    </source>
</evidence>
<keyword evidence="9" id="KW-0746">Sphingolipid metabolism</keyword>
<dbReference type="InterPro" id="IPR036691">
    <property type="entry name" value="Endo/exonu/phosph_ase_sf"/>
</dbReference>
<dbReference type="GO" id="GO:0004767">
    <property type="term" value="F:sphingomyelin phosphodiesterase activity"/>
    <property type="evidence" value="ECO:0007669"/>
    <property type="project" value="InterPro"/>
</dbReference>
<keyword evidence="6" id="KW-0479">Metal-binding</keyword>
<feature type="transmembrane region" description="Helical" evidence="14">
    <location>
        <begin position="383"/>
        <end position="404"/>
    </location>
</feature>
<organism evidence="16 17">
    <name type="scientific">Pseudomicrostroma glucosiphilum</name>
    <dbReference type="NCBI Taxonomy" id="1684307"/>
    <lineage>
        <taxon>Eukaryota</taxon>
        <taxon>Fungi</taxon>
        <taxon>Dikarya</taxon>
        <taxon>Basidiomycota</taxon>
        <taxon>Ustilaginomycotina</taxon>
        <taxon>Exobasidiomycetes</taxon>
        <taxon>Microstromatales</taxon>
        <taxon>Microstromatales incertae sedis</taxon>
        <taxon>Pseudomicrostroma</taxon>
    </lineage>
</organism>
<evidence type="ECO:0000256" key="2">
    <source>
        <dbReference type="ARBA" id="ARBA00004760"/>
    </source>
</evidence>
<evidence type="ECO:0000259" key="15">
    <source>
        <dbReference type="Pfam" id="PF03372"/>
    </source>
</evidence>
<keyword evidence="10 14" id="KW-1133">Transmembrane helix</keyword>
<protein>
    <submittedName>
        <fullName evidence="16">DNase I-like protein</fullName>
    </submittedName>
</protein>
<dbReference type="PANTHER" id="PTHR16320:SF24">
    <property type="entry name" value="PHOSPHODIESTERASE, PUTATIVE-RELATED"/>
    <property type="match status" value="1"/>
</dbReference>
<sequence length="500" mass="53975">MSHPSSTSSPSAPSTLKILTLNVWGLAYISKARQFRIRYIAERLAEGDWDIVALQEIWVESDDWRFVSARCAERLPYTKFFYSGAFGSGLAILSRFPIFATHTQPYTLNGLPLNVGQGDWFVGKAAGSISIDLGDGILVDVFNTHTVAAGGEDGPEMLRAHRLMQAWELSKLVQNSAEKGRHAIAVGDFNSTPPSLPIAILRNLGSLSDAFLSTHPSLPPNAVTLPGQAALGSTTSPDPHLAIAKLGVTCDSPLNSWTEGKPLDGRARAAAGKRLDYIFYRGPYSADSEGQDPAARYTNHGRLKPVDCKVCFTERVPGSDMSCTDHFGVEATFEILPRSIGQATKDTALNTLADRDLTSTLNSAVSALGAYMHHCSKTQRSHLLGFCGCVTAALTLAIATPFLGYRGYNLFAAGAIVLAIAAGWGGTTLLYSGVIWGEWEKRALRTAIESMELDLSHLSQRQSLNRPNGQSREDGSPTRVRRTSRDQRSHGPAAEAESLI</sequence>
<evidence type="ECO:0000256" key="14">
    <source>
        <dbReference type="SAM" id="Phobius"/>
    </source>
</evidence>
<evidence type="ECO:0000256" key="4">
    <source>
        <dbReference type="ARBA" id="ARBA00006335"/>
    </source>
</evidence>
<dbReference type="Proteomes" id="UP000245942">
    <property type="component" value="Unassembled WGS sequence"/>
</dbReference>
<comment type="similarity">
    <text evidence="4">Belongs to the neutral sphingomyelinase family.</text>
</comment>
<keyword evidence="5 14" id="KW-0812">Transmembrane</keyword>
<evidence type="ECO:0000256" key="11">
    <source>
        <dbReference type="ARBA" id="ARBA00023098"/>
    </source>
</evidence>